<evidence type="ECO:0000256" key="4">
    <source>
        <dbReference type="ARBA" id="ARBA00022833"/>
    </source>
</evidence>
<keyword evidence="3" id="KW-0378">Hydrolase</keyword>
<dbReference type="SUPFAM" id="SSF53187">
    <property type="entry name" value="Zn-dependent exopeptidases"/>
    <property type="match status" value="1"/>
</dbReference>
<evidence type="ECO:0000256" key="1">
    <source>
        <dbReference type="ARBA" id="ARBA00001947"/>
    </source>
</evidence>
<feature type="domain" description="Succinylglutamate desuccinylase/Aspartoacylase catalytic" evidence="5">
    <location>
        <begin position="28"/>
        <end position="240"/>
    </location>
</feature>
<dbReference type="Pfam" id="PF24827">
    <property type="entry name" value="AstE_AspA_cat"/>
    <property type="match status" value="1"/>
</dbReference>
<accession>A0ABS7VAF3</accession>
<dbReference type="Proteomes" id="UP000774958">
    <property type="component" value="Unassembled WGS sequence"/>
</dbReference>
<organism evidence="6 7">
    <name type="scientific">Aeromonas schubertii</name>
    <dbReference type="NCBI Taxonomy" id="652"/>
    <lineage>
        <taxon>Bacteria</taxon>
        <taxon>Pseudomonadati</taxon>
        <taxon>Pseudomonadota</taxon>
        <taxon>Gammaproteobacteria</taxon>
        <taxon>Aeromonadales</taxon>
        <taxon>Aeromonadaceae</taxon>
        <taxon>Aeromonas</taxon>
    </lineage>
</organism>
<proteinExistence type="predicted"/>
<dbReference type="RefSeq" id="WP_224162724.1">
    <property type="nucleotide sequence ID" value="NZ_JAIRBT010000010.1"/>
</dbReference>
<dbReference type="InterPro" id="IPR055438">
    <property type="entry name" value="AstE_AspA_cat"/>
</dbReference>
<comment type="caution">
    <text evidence="6">The sequence shown here is derived from an EMBL/GenBank/DDBJ whole genome shotgun (WGS) entry which is preliminary data.</text>
</comment>
<evidence type="ECO:0000256" key="3">
    <source>
        <dbReference type="ARBA" id="ARBA00022801"/>
    </source>
</evidence>
<dbReference type="Gene3D" id="3.40.630.10">
    <property type="entry name" value="Zn peptidases"/>
    <property type="match status" value="1"/>
</dbReference>
<dbReference type="PANTHER" id="PTHR37326">
    <property type="entry name" value="BLL3975 PROTEIN"/>
    <property type="match status" value="1"/>
</dbReference>
<dbReference type="EMBL" id="JAIRBT010000010">
    <property type="protein sequence ID" value="MBZ6066386.1"/>
    <property type="molecule type" value="Genomic_DNA"/>
</dbReference>
<protein>
    <submittedName>
        <fullName evidence="6">Succinylglutamate desuccinylase/aspartoacylase family protein</fullName>
    </submittedName>
</protein>
<evidence type="ECO:0000313" key="7">
    <source>
        <dbReference type="Proteomes" id="UP000774958"/>
    </source>
</evidence>
<name>A0ABS7VAF3_9GAMM</name>
<keyword evidence="4" id="KW-0862">Zinc</keyword>
<gene>
    <name evidence="6" type="ORF">LA374_09200</name>
</gene>
<dbReference type="Gene3D" id="2.40.50.100">
    <property type="match status" value="1"/>
</dbReference>
<reference evidence="6 7" key="1">
    <citation type="submission" date="2021-09" db="EMBL/GenBank/DDBJ databases">
        <title>Aeromonas schubertii isolated from Asian sea bass.</title>
        <authorList>
            <person name="Pinpimai K."/>
        </authorList>
    </citation>
    <scope>NUCLEOTIDE SEQUENCE [LARGE SCALE GENOMIC DNA]</scope>
    <source>
        <strain evidence="6 7">CHULA2021a</strain>
    </source>
</reference>
<keyword evidence="7" id="KW-1185">Reference proteome</keyword>
<evidence type="ECO:0000256" key="2">
    <source>
        <dbReference type="ARBA" id="ARBA00022723"/>
    </source>
</evidence>
<dbReference type="InterPro" id="IPR053138">
    <property type="entry name" value="N-alpha-Ac-DABA_deacetylase"/>
</dbReference>
<sequence>MKQIKMALPAPVGASRYELVAWEFGESGPLAYLQAGLHADELPGVLVLHRLREALSRLEREGALRGRIRLLPLANPIGISQRLLGRHEGRFELGSGRNFNRGYPLLVRAGERCESLDEARALLLERLAGLQGRSELERLQQQLFGWALEADLVLDLHCDGEALVHLYGNTRQQEALEAVGRRLAAVAILIAGEAGGMSFDDALLQNWYPLCEGAAWPVPLAVTVELRGQRDLAPELTAQDCERLLDLLTERGWLVRPLTTVPGDPVTATPLAGVEGVVAPVGGIVHYLVAPGQSVEAGQPLAELEDPASGERSTLQAGVSGLCYARVPGPLVVAGEEVIFIAGLTPLRQGELLGL</sequence>
<evidence type="ECO:0000313" key="6">
    <source>
        <dbReference type="EMBL" id="MBZ6066386.1"/>
    </source>
</evidence>
<comment type="cofactor">
    <cofactor evidence="1">
        <name>Zn(2+)</name>
        <dbReference type="ChEBI" id="CHEBI:29105"/>
    </cofactor>
</comment>
<evidence type="ECO:0000259" key="5">
    <source>
        <dbReference type="Pfam" id="PF24827"/>
    </source>
</evidence>
<keyword evidence="2" id="KW-0479">Metal-binding</keyword>
<dbReference type="PANTHER" id="PTHR37326:SF1">
    <property type="entry name" value="BLL3975 PROTEIN"/>
    <property type="match status" value="1"/>
</dbReference>